<name>A0A8H6IEY1_9AGAR</name>
<accession>A0A8H6IEY1</accession>
<organism evidence="3 4">
    <name type="scientific">Ephemerocybe angulata</name>
    <dbReference type="NCBI Taxonomy" id="980116"/>
    <lineage>
        <taxon>Eukaryota</taxon>
        <taxon>Fungi</taxon>
        <taxon>Dikarya</taxon>
        <taxon>Basidiomycota</taxon>
        <taxon>Agaricomycotina</taxon>
        <taxon>Agaricomycetes</taxon>
        <taxon>Agaricomycetidae</taxon>
        <taxon>Agaricales</taxon>
        <taxon>Agaricineae</taxon>
        <taxon>Psathyrellaceae</taxon>
        <taxon>Ephemerocybe</taxon>
    </lineage>
</organism>
<dbReference type="Gene3D" id="3.30.40.10">
    <property type="entry name" value="Zinc/RING finger domain, C3HC4 (zinc finger)"/>
    <property type="match status" value="1"/>
</dbReference>
<proteinExistence type="predicted"/>
<reference evidence="3 4" key="1">
    <citation type="submission" date="2020-07" db="EMBL/GenBank/DDBJ databases">
        <title>Comparative genomics of pyrophilous fungi reveals a link between fire events and developmental genes.</title>
        <authorList>
            <consortium name="DOE Joint Genome Institute"/>
            <person name="Steindorff A.S."/>
            <person name="Carver A."/>
            <person name="Calhoun S."/>
            <person name="Stillman K."/>
            <person name="Liu H."/>
            <person name="Lipzen A."/>
            <person name="Pangilinan J."/>
            <person name="Labutti K."/>
            <person name="Bruns T.D."/>
            <person name="Grigoriev I.V."/>
        </authorList>
    </citation>
    <scope>NUCLEOTIDE SEQUENCE [LARGE SCALE GENOMIC DNA]</scope>
    <source>
        <strain evidence="3 4">CBS 144469</strain>
    </source>
</reference>
<evidence type="ECO:0000313" key="4">
    <source>
        <dbReference type="Proteomes" id="UP000521943"/>
    </source>
</evidence>
<protein>
    <recommendedName>
        <fullName evidence="5">RING-type domain-containing protein</fullName>
    </recommendedName>
</protein>
<dbReference type="InterPro" id="IPR013083">
    <property type="entry name" value="Znf_RING/FYVE/PHD"/>
</dbReference>
<feature type="region of interest" description="Disordered" evidence="2">
    <location>
        <begin position="351"/>
        <end position="376"/>
    </location>
</feature>
<dbReference type="PANTHER" id="PTHR14305">
    <property type="entry name" value="E3 UBIQUITIN-PROTEIN LIGASE CCNB1IP1"/>
    <property type="match status" value="1"/>
</dbReference>
<feature type="region of interest" description="Disordered" evidence="2">
    <location>
        <begin position="280"/>
        <end position="304"/>
    </location>
</feature>
<dbReference type="PANTHER" id="PTHR14305:SF0">
    <property type="entry name" value="E3 UBIQUITIN-PROTEIN LIGASE CCNB1IP1"/>
    <property type="match status" value="1"/>
</dbReference>
<dbReference type="EMBL" id="JACGCI010000007">
    <property type="protein sequence ID" value="KAF6762601.1"/>
    <property type="molecule type" value="Genomic_DNA"/>
</dbReference>
<sequence length="424" mass="47360">MDIELKCNRLTCRTTLTDKAVVSTGSHIFCVDCANELFNASRLCPACETSLTEPDDVVVCSLQPTNDYKTVRLPDSPSRKSPPFINARSLFCLGYLLRRSWRYVAGNAPRSTSLFTRGGHSSPGLCPSSISFWQYQIHQESSFQQAVVRSVNDKNSQLQRQLDNVVREANSQIELLMGKKSELERDLEFERKKVRELQEASREQSKEYQKLKAQHDKIKRKALLGASVGGNVQTNVGHPEASQGTGLTHLSEGFARNNARTFVSGGNNIGAGHNIGGMIQRTPIGPTGNGPRGFQPQPPGDLAAQRNRQVGHSVHRQQFTAAPMTERSFPALSERSTSANEVENLLMYQQPPSVSRGTPQSGWGQPPNRPSGNLEDESRKIKISSISKFVMVVINEYMIFCLWNERSRMEEVMQKETRDCDRVY</sequence>
<keyword evidence="1" id="KW-0175">Coiled coil</keyword>
<dbReference type="GO" id="GO:0000795">
    <property type="term" value="C:synaptonemal complex"/>
    <property type="evidence" value="ECO:0007669"/>
    <property type="project" value="InterPro"/>
</dbReference>
<evidence type="ECO:0000256" key="2">
    <source>
        <dbReference type="SAM" id="MobiDB-lite"/>
    </source>
</evidence>
<evidence type="ECO:0000256" key="1">
    <source>
        <dbReference type="SAM" id="Coils"/>
    </source>
</evidence>
<evidence type="ECO:0000313" key="3">
    <source>
        <dbReference type="EMBL" id="KAF6762601.1"/>
    </source>
</evidence>
<keyword evidence="4" id="KW-1185">Reference proteome</keyword>
<dbReference type="InterPro" id="IPR042448">
    <property type="entry name" value="CCNB1IP1"/>
</dbReference>
<feature type="region of interest" description="Disordered" evidence="2">
    <location>
        <begin position="316"/>
        <end position="336"/>
    </location>
</feature>
<dbReference type="GO" id="GO:0061630">
    <property type="term" value="F:ubiquitin protein ligase activity"/>
    <property type="evidence" value="ECO:0007669"/>
    <property type="project" value="InterPro"/>
</dbReference>
<feature type="compositionally biased region" description="Polar residues" evidence="2">
    <location>
        <begin position="351"/>
        <end position="363"/>
    </location>
</feature>
<dbReference type="OrthoDB" id="441210at2759"/>
<evidence type="ECO:0008006" key="5">
    <source>
        <dbReference type="Google" id="ProtNLM"/>
    </source>
</evidence>
<dbReference type="SUPFAM" id="SSF57850">
    <property type="entry name" value="RING/U-box"/>
    <property type="match status" value="1"/>
</dbReference>
<comment type="caution">
    <text evidence="3">The sequence shown here is derived from an EMBL/GenBank/DDBJ whole genome shotgun (WGS) entry which is preliminary data.</text>
</comment>
<dbReference type="Proteomes" id="UP000521943">
    <property type="component" value="Unassembled WGS sequence"/>
</dbReference>
<gene>
    <name evidence="3" type="ORF">DFP72DRAFT_1041175</name>
</gene>
<dbReference type="AlphaFoldDB" id="A0A8H6IEY1"/>
<dbReference type="GO" id="GO:0007131">
    <property type="term" value="P:reciprocal meiotic recombination"/>
    <property type="evidence" value="ECO:0007669"/>
    <property type="project" value="InterPro"/>
</dbReference>
<feature type="coiled-coil region" evidence="1">
    <location>
        <begin position="148"/>
        <end position="221"/>
    </location>
</feature>